<dbReference type="SUPFAM" id="SSF57414">
    <property type="entry name" value="Hairpin loop containing domain-like"/>
    <property type="match status" value="1"/>
</dbReference>
<dbReference type="PROSITE" id="PS50948">
    <property type="entry name" value="PAN"/>
    <property type="match status" value="1"/>
</dbReference>
<dbReference type="InterPro" id="IPR001304">
    <property type="entry name" value="C-type_lectin-like"/>
</dbReference>
<sequence length="254" mass="29209">MRQYIKILAIDVVEAFDTNMKVCLLLLTLNHISFVFCLQKTARGYIYQSINYATVQSLILQEKSPVDATYCMQLCLSSEHCLGFFYRKATRTCQLSSFDHNTAAASDQLQPEWIYYEVIKGCHSSNCRLNYTLIAEACLCLRVHEKLPYLEAKQICINDGAQLIRIDTPLKQTYLQQYLSNTIGSTVQRLYIQGEKIGNTWMFIDGTSMEYFKWARTQPNNNPGESYLFISPSDQYKWSDGGMGTYSFICEILL</sequence>
<evidence type="ECO:0000259" key="2">
    <source>
        <dbReference type="PROSITE" id="PS50948"/>
    </source>
</evidence>
<evidence type="ECO:0000259" key="1">
    <source>
        <dbReference type="PROSITE" id="PS50041"/>
    </source>
</evidence>
<dbReference type="Gene3D" id="3.50.4.10">
    <property type="entry name" value="Hepatocyte Growth Factor"/>
    <property type="match status" value="1"/>
</dbReference>
<dbReference type="CDD" id="cd00037">
    <property type="entry name" value="CLECT"/>
    <property type="match status" value="1"/>
</dbReference>
<feature type="domain" description="Apple" evidence="2">
    <location>
        <begin position="37"/>
        <end position="122"/>
    </location>
</feature>
<evidence type="ECO:0000313" key="3">
    <source>
        <dbReference type="EMBL" id="CAC5375473.1"/>
    </source>
</evidence>
<dbReference type="Proteomes" id="UP000507470">
    <property type="component" value="Unassembled WGS sequence"/>
</dbReference>
<dbReference type="CDD" id="cd01099">
    <property type="entry name" value="PAN_AP_HGF"/>
    <property type="match status" value="1"/>
</dbReference>
<dbReference type="InterPro" id="IPR016186">
    <property type="entry name" value="C-type_lectin-like/link_sf"/>
</dbReference>
<dbReference type="PROSITE" id="PS50041">
    <property type="entry name" value="C_TYPE_LECTIN_2"/>
    <property type="match status" value="1"/>
</dbReference>
<evidence type="ECO:0000313" key="4">
    <source>
        <dbReference type="Proteomes" id="UP000507470"/>
    </source>
</evidence>
<organism evidence="3 4">
    <name type="scientific">Mytilus coruscus</name>
    <name type="common">Sea mussel</name>
    <dbReference type="NCBI Taxonomy" id="42192"/>
    <lineage>
        <taxon>Eukaryota</taxon>
        <taxon>Metazoa</taxon>
        <taxon>Spiralia</taxon>
        <taxon>Lophotrochozoa</taxon>
        <taxon>Mollusca</taxon>
        <taxon>Bivalvia</taxon>
        <taxon>Autobranchia</taxon>
        <taxon>Pteriomorphia</taxon>
        <taxon>Mytilida</taxon>
        <taxon>Mytiloidea</taxon>
        <taxon>Mytilidae</taxon>
        <taxon>Mytilinae</taxon>
        <taxon>Mytilus</taxon>
    </lineage>
</organism>
<dbReference type="AlphaFoldDB" id="A0A6J8AWP2"/>
<accession>A0A6J8AWP2</accession>
<dbReference type="SMART" id="SM00034">
    <property type="entry name" value="CLECT"/>
    <property type="match status" value="1"/>
</dbReference>
<proteinExistence type="predicted"/>
<protein>
    <recommendedName>
        <fullName evidence="5">C-type lectin domain-containing protein</fullName>
    </recommendedName>
</protein>
<dbReference type="EMBL" id="CACVKT020002154">
    <property type="protein sequence ID" value="CAC5375473.1"/>
    <property type="molecule type" value="Genomic_DNA"/>
</dbReference>
<dbReference type="Pfam" id="PF00024">
    <property type="entry name" value="PAN_1"/>
    <property type="match status" value="1"/>
</dbReference>
<dbReference type="InterPro" id="IPR003609">
    <property type="entry name" value="Pan_app"/>
</dbReference>
<dbReference type="OrthoDB" id="2142683at2759"/>
<evidence type="ECO:0008006" key="5">
    <source>
        <dbReference type="Google" id="ProtNLM"/>
    </source>
</evidence>
<reference evidence="3 4" key="1">
    <citation type="submission" date="2020-06" db="EMBL/GenBank/DDBJ databases">
        <authorList>
            <person name="Li R."/>
            <person name="Bekaert M."/>
        </authorList>
    </citation>
    <scope>NUCLEOTIDE SEQUENCE [LARGE SCALE GENOMIC DNA]</scope>
    <source>
        <strain evidence="4">wild</strain>
    </source>
</reference>
<feature type="domain" description="C-type lectin" evidence="1">
    <location>
        <begin position="134"/>
        <end position="240"/>
    </location>
</feature>
<dbReference type="Gene3D" id="3.10.100.10">
    <property type="entry name" value="Mannose-Binding Protein A, subunit A"/>
    <property type="match status" value="1"/>
</dbReference>
<gene>
    <name evidence="3" type="ORF">MCOR_12449</name>
</gene>
<dbReference type="Pfam" id="PF00059">
    <property type="entry name" value="Lectin_C"/>
    <property type="match status" value="1"/>
</dbReference>
<name>A0A6J8AWP2_MYTCO</name>
<dbReference type="InterPro" id="IPR016187">
    <property type="entry name" value="CTDL_fold"/>
</dbReference>
<dbReference type="SUPFAM" id="SSF56436">
    <property type="entry name" value="C-type lectin-like"/>
    <property type="match status" value="1"/>
</dbReference>
<keyword evidence="4" id="KW-1185">Reference proteome</keyword>